<dbReference type="EMBL" id="MHNK01000010">
    <property type="protein sequence ID" value="OGZ44072.1"/>
    <property type="molecule type" value="Genomic_DNA"/>
</dbReference>
<dbReference type="Proteomes" id="UP000177480">
    <property type="component" value="Unassembled WGS sequence"/>
</dbReference>
<comment type="caution">
    <text evidence="1">The sequence shown here is derived from an EMBL/GenBank/DDBJ whole genome shotgun (WGS) entry which is preliminary data.</text>
</comment>
<accession>A0A1G2G245</accession>
<evidence type="ECO:0000313" key="2">
    <source>
        <dbReference type="Proteomes" id="UP000177480"/>
    </source>
</evidence>
<dbReference type="AlphaFoldDB" id="A0A1G2G245"/>
<proteinExistence type="predicted"/>
<gene>
    <name evidence="1" type="ORF">A2719_03895</name>
</gene>
<protein>
    <submittedName>
        <fullName evidence="1">Uncharacterized protein</fullName>
    </submittedName>
</protein>
<dbReference type="STRING" id="1802114.A2719_03895"/>
<name>A0A1G2G245_9BACT</name>
<organism evidence="1 2">
    <name type="scientific">Candidatus Ryanbacteria bacterium RIFCSPHIGHO2_01_FULL_45_22</name>
    <dbReference type="NCBI Taxonomy" id="1802114"/>
    <lineage>
        <taxon>Bacteria</taxon>
        <taxon>Candidatus Ryaniibacteriota</taxon>
    </lineage>
</organism>
<reference evidence="1 2" key="1">
    <citation type="journal article" date="2016" name="Nat. Commun.">
        <title>Thousands of microbial genomes shed light on interconnected biogeochemical processes in an aquifer system.</title>
        <authorList>
            <person name="Anantharaman K."/>
            <person name="Brown C.T."/>
            <person name="Hug L.A."/>
            <person name="Sharon I."/>
            <person name="Castelle C.J."/>
            <person name="Probst A.J."/>
            <person name="Thomas B.C."/>
            <person name="Singh A."/>
            <person name="Wilkins M.J."/>
            <person name="Karaoz U."/>
            <person name="Brodie E.L."/>
            <person name="Williams K.H."/>
            <person name="Hubbard S.S."/>
            <person name="Banfield J.F."/>
        </authorList>
    </citation>
    <scope>NUCLEOTIDE SEQUENCE [LARGE SCALE GENOMIC DNA]</scope>
</reference>
<evidence type="ECO:0000313" key="1">
    <source>
        <dbReference type="EMBL" id="OGZ44072.1"/>
    </source>
</evidence>
<sequence>MKKSDGSGHSLRKWLFTVMPGIVAEICKDLRIWRGMFDISVSQEKRGRGSSRSDVVLCRCWWGDDDKEVAGSIIIEPDSTWRRLSSIGKKEAYIKKVTSDVRDIMVKFFDRKGDYFHTLKRRMRSKS</sequence>